<reference evidence="1 2" key="1">
    <citation type="journal article" date="2017" name="Front. Genet.">
        <title>Draft sequencing of the heterozygous diploid genome of Satsuma (Citrus unshiu Marc.) using a hybrid assembly approach.</title>
        <authorList>
            <person name="Shimizu T."/>
            <person name="Tanizawa Y."/>
            <person name="Mochizuki T."/>
            <person name="Nagasaki H."/>
            <person name="Yoshioka T."/>
            <person name="Toyoda A."/>
            <person name="Fujiyama A."/>
            <person name="Kaminuma E."/>
            <person name="Nakamura Y."/>
        </authorList>
    </citation>
    <scope>NUCLEOTIDE SEQUENCE [LARGE SCALE GENOMIC DNA]</scope>
    <source>
        <strain evidence="2">cv. Miyagawa wase</strain>
    </source>
</reference>
<accession>A0A2H5QSC6</accession>
<dbReference type="EMBL" id="BDQV01000715">
    <property type="protein sequence ID" value="GAY67514.1"/>
    <property type="molecule type" value="Genomic_DNA"/>
</dbReference>
<dbReference type="STRING" id="55188.A0A2H5QSC6"/>
<name>A0A2H5QSC6_CITUN</name>
<keyword evidence="2" id="KW-1185">Reference proteome</keyword>
<evidence type="ECO:0000313" key="2">
    <source>
        <dbReference type="Proteomes" id="UP000236630"/>
    </source>
</evidence>
<protein>
    <submittedName>
        <fullName evidence="1">Uncharacterized protein</fullName>
    </submittedName>
</protein>
<proteinExistence type="predicted"/>
<gene>
    <name evidence="1" type="ORF">CUMW_257110</name>
</gene>
<sequence length="91" mass="10381">MELLTFQVHKNTTHPVSPIAVYHSKVLNAVHEARQAAENSYDVARIDEKVNSKMHLELLYLRLYKSKCITATAKIASLLPLLMGNGRREHR</sequence>
<dbReference type="AlphaFoldDB" id="A0A2H5QSC6"/>
<comment type="caution">
    <text evidence="1">The sequence shown here is derived from an EMBL/GenBank/DDBJ whole genome shotgun (WGS) entry which is preliminary data.</text>
</comment>
<organism evidence="1 2">
    <name type="scientific">Citrus unshiu</name>
    <name type="common">Satsuma mandarin</name>
    <name type="synonym">Citrus nobilis var. unshiu</name>
    <dbReference type="NCBI Taxonomy" id="55188"/>
    <lineage>
        <taxon>Eukaryota</taxon>
        <taxon>Viridiplantae</taxon>
        <taxon>Streptophyta</taxon>
        <taxon>Embryophyta</taxon>
        <taxon>Tracheophyta</taxon>
        <taxon>Spermatophyta</taxon>
        <taxon>Magnoliopsida</taxon>
        <taxon>eudicotyledons</taxon>
        <taxon>Gunneridae</taxon>
        <taxon>Pentapetalae</taxon>
        <taxon>rosids</taxon>
        <taxon>malvids</taxon>
        <taxon>Sapindales</taxon>
        <taxon>Rutaceae</taxon>
        <taxon>Aurantioideae</taxon>
        <taxon>Citrus</taxon>
    </lineage>
</organism>
<evidence type="ECO:0000313" key="1">
    <source>
        <dbReference type="EMBL" id="GAY67514.1"/>
    </source>
</evidence>
<dbReference type="Proteomes" id="UP000236630">
    <property type="component" value="Unassembled WGS sequence"/>
</dbReference>